<gene>
    <name evidence="1" type="ORF">L484_004696</name>
</gene>
<evidence type="ECO:0000313" key="2">
    <source>
        <dbReference type="Proteomes" id="UP000030645"/>
    </source>
</evidence>
<dbReference type="AlphaFoldDB" id="W9S9J2"/>
<reference evidence="2" key="1">
    <citation type="submission" date="2013-01" db="EMBL/GenBank/DDBJ databases">
        <title>Draft Genome Sequence of a Mulberry Tree, Morus notabilis C.K. Schneid.</title>
        <authorList>
            <person name="He N."/>
            <person name="Zhao S."/>
        </authorList>
    </citation>
    <scope>NUCLEOTIDE SEQUENCE</scope>
</reference>
<accession>W9S9J2</accession>
<evidence type="ECO:0000313" key="1">
    <source>
        <dbReference type="EMBL" id="EXC32354.1"/>
    </source>
</evidence>
<organism evidence="1 2">
    <name type="scientific">Morus notabilis</name>
    <dbReference type="NCBI Taxonomy" id="981085"/>
    <lineage>
        <taxon>Eukaryota</taxon>
        <taxon>Viridiplantae</taxon>
        <taxon>Streptophyta</taxon>
        <taxon>Embryophyta</taxon>
        <taxon>Tracheophyta</taxon>
        <taxon>Spermatophyta</taxon>
        <taxon>Magnoliopsida</taxon>
        <taxon>eudicotyledons</taxon>
        <taxon>Gunneridae</taxon>
        <taxon>Pentapetalae</taxon>
        <taxon>rosids</taxon>
        <taxon>fabids</taxon>
        <taxon>Rosales</taxon>
        <taxon>Moraceae</taxon>
        <taxon>Moreae</taxon>
        <taxon>Morus</taxon>
    </lineage>
</organism>
<protein>
    <submittedName>
        <fullName evidence="1">Uncharacterized protein</fullName>
    </submittedName>
</protein>
<keyword evidence="2" id="KW-1185">Reference proteome</keyword>
<name>W9S9J2_9ROSA</name>
<dbReference type="Proteomes" id="UP000030645">
    <property type="component" value="Unassembled WGS sequence"/>
</dbReference>
<proteinExistence type="predicted"/>
<sequence>MEKACSILGIVSEANCFEFLGFGRKGIAFFSGDGINVWVHGFLHPPQHVIEGAVLHNQNNNGFDGMVRACHTHTY</sequence>
<dbReference type="EMBL" id="KE346296">
    <property type="protein sequence ID" value="EXC32354.1"/>
    <property type="molecule type" value="Genomic_DNA"/>
</dbReference>